<reference evidence="2" key="1">
    <citation type="journal article" date="2019" name="bioRxiv">
        <title>The Genome of the Zebra Mussel, Dreissena polymorpha: A Resource for Invasive Species Research.</title>
        <authorList>
            <person name="McCartney M.A."/>
            <person name="Auch B."/>
            <person name="Kono T."/>
            <person name="Mallez S."/>
            <person name="Zhang Y."/>
            <person name="Obille A."/>
            <person name="Becker A."/>
            <person name="Abrahante J.E."/>
            <person name="Garbe J."/>
            <person name="Badalamenti J.P."/>
            <person name="Herman A."/>
            <person name="Mangelson H."/>
            <person name="Liachko I."/>
            <person name="Sullivan S."/>
            <person name="Sone E.D."/>
            <person name="Koren S."/>
            <person name="Silverstein K.A.T."/>
            <person name="Beckman K.B."/>
            <person name="Gohl D.M."/>
        </authorList>
    </citation>
    <scope>NUCLEOTIDE SEQUENCE</scope>
    <source>
        <strain evidence="2">Duluth1</strain>
        <tissue evidence="2">Whole animal</tissue>
    </source>
</reference>
<proteinExistence type="predicted"/>
<gene>
    <name evidence="2" type="ORF">DPMN_100792</name>
</gene>
<dbReference type="InterPro" id="IPR034139">
    <property type="entry name" value="TOPRIM_OLD"/>
</dbReference>
<evidence type="ECO:0000313" key="3">
    <source>
        <dbReference type="Proteomes" id="UP000828390"/>
    </source>
</evidence>
<name>A0A9D4LGE3_DREPO</name>
<dbReference type="PANTHER" id="PTHR43581">
    <property type="entry name" value="ATP/GTP PHOSPHATASE"/>
    <property type="match status" value="1"/>
</dbReference>
<dbReference type="EMBL" id="JAIWYP010000003">
    <property type="protein sequence ID" value="KAH3858172.1"/>
    <property type="molecule type" value="Genomic_DNA"/>
</dbReference>
<accession>A0A9D4LGE3</accession>
<reference evidence="2" key="2">
    <citation type="submission" date="2020-11" db="EMBL/GenBank/DDBJ databases">
        <authorList>
            <person name="McCartney M.A."/>
            <person name="Auch B."/>
            <person name="Kono T."/>
            <person name="Mallez S."/>
            <person name="Becker A."/>
            <person name="Gohl D.M."/>
            <person name="Silverstein K.A.T."/>
            <person name="Koren S."/>
            <person name="Bechman K.B."/>
            <person name="Herman A."/>
            <person name="Abrahante J.E."/>
            <person name="Garbe J."/>
        </authorList>
    </citation>
    <scope>NUCLEOTIDE SEQUENCE</scope>
    <source>
        <strain evidence="2">Duluth1</strain>
        <tissue evidence="2">Whole animal</tissue>
    </source>
</reference>
<keyword evidence="3" id="KW-1185">Reference proteome</keyword>
<dbReference type="PANTHER" id="PTHR43581:SF2">
    <property type="entry name" value="EXCINUCLEASE ATPASE SUBUNIT"/>
    <property type="match status" value="1"/>
</dbReference>
<organism evidence="2 3">
    <name type="scientific">Dreissena polymorpha</name>
    <name type="common">Zebra mussel</name>
    <name type="synonym">Mytilus polymorpha</name>
    <dbReference type="NCBI Taxonomy" id="45954"/>
    <lineage>
        <taxon>Eukaryota</taxon>
        <taxon>Metazoa</taxon>
        <taxon>Spiralia</taxon>
        <taxon>Lophotrochozoa</taxon>
        <taxon>Mollusca</taxon>
        <taxon>Bivalvia</taxon>
        <taxon>Autobranchia</taxon>
        <taxon>Heteroconchia</taxon>
        <taxon>Euheterodonta</taxon>
        <taxon>Imparidentia</taxon>
        <taxon>Neoheterodontei</taxon>
        <taxon>Myida</taxon>
        <taxon>Dreissenoidea</taxon>
        <taxon>Dreissenidae</taxon>
        <taxon>Dreissena</taxon>
    </lineage>
</organism>
<dbReference type="Pfam" id="PF20469">
    <property type="entry name" value="OLD-like_TOPRIM"/>
    <property type="match status" value="1"/>
</dbReference>
<comment type="caution">
    <text evidence="2">The sequence shown here is derived from an EMBL/GenBank/DDBJ whole genome shotgun (WGS) entry which is preliminary data.</text>
</comment>
<evidence type="ECO:0000313" key="2">
    <source>
        <dbReference type="EMBL" id="KAH3858172.1"/>
    </source>
</evidence>
<evidence type="ECO:0000259" key="1">
    <source>
        <dbReference type="Pfam" id="PF20469"/>
    </source>
</evidence>
<protein>
    <recommendedName>
        <fullName evidence="1">OLD protein-like TOPRIM domain-containing protein</fullName>
    </recommendedName>
</protein>
<feature type="domain" description="OLD protein-like TOPRIM" evidence="1">
    <location>
        <begin position="442"/>
        <end position="524"/>
    </location>
</feature>
<sequence length="616" mass="71303">MLKQACFKNFVVFEDEQKIECNKQNKDGDTKFRLNGPYIFIGENKSGKSAVFEGIRRCLKKELNTSVSKPYNANELSYFLCKFEKENTDEVITGTISIPSEPNTTSDKTVTGTLSERLPGDESLGQTFETNTEQATEEETNKKLPFYSIEYYRIAILFKNKCLHEFGIDRILIDNGNINLKELETTEEYELVQLYQLMSKENKVVNITIESLLRQNITGMKSKDNSEQFTRCEHIIADLSNDVVFTFPLRSIGPLQWSKSERIALEKRHQNYIEAESRCEILRYFLKDDHGEFDKEKESKIFERITNMSQDYRFTLQNDSILVNDDPLKLLKTPEGILEAKYVSIMLSGYFKTIVLEEPDRGMRPQFVQRMIQVITEETKTTGKVVILSTHNTSFLTPWTLSNCFRFRRHGDVCHVKSVGEVVYYDLKKLRLMTGDHLADLFFAKHVLFGEGVGDCLFLQETVKLLLSDGSYNNNDFLRKHKTNLHKILPNITISNLNGKENVAFFRKICTGLELPCLFLLDKDAQEKNKGSDDCFFWSEGAIEDAVKTMLDRDEDDALKKKIQGKLFLHDNVKVRDVSVCVDTLLQRCSHDNDFESFCREFWKHFLHKISTVLTF</sequence>
<dbReference type="InterPro" id="IPR027417">
    <property type="entry name" value="P-loop_NTPase"/>
</dbReference>
<dbReference type="InterPro" id="IPR051396">
    <property type="entry name" value="Bact_Antivir_Def_Nuclease"/>
</dbReference>
<dbReference type="SUPFAM" id="SSF52540">
    <property type="entry name" value="P-loop containing nucleoside triphosphate hydrolases"/>
    <property type="match status" value="1"/>
</dbReference>
<dbReference type="Proteomes" id="UP000828390">
    <property type="component" value="Unassembled WGS sequence"/>
</dbReference>
<dbReference type="Gene3D" id="3.40.50.300">
    <property type="entry name" value="P-loop containing nucleotide triphosphate hydrolases"/>
    <property type="match status" value="1"/>
</dbReference>
<dbReference type="AlphaFoldDB" id="A0A9D4LGE3"/>